<proteinExistence type="predicted"/>
<accession>A0A8S9FN03</accession>
<dbReference type="AlphaFoldDB" id="A0A8S9FN03"/>
<name>A0A8S9FN03_BRACR</name>
<protein>
    <submittedName>
        <fullName evidence="1">Uncharacterized protein</fullName>
    </submittedName>
</protein>
<dbReference type="Proteomes" id="UP000712281">
    <property type="component" value="Unassembled WGS sequence"/>
</dbReference>
<evidence type="ECO:0000313" key="1">
    <source>
        <dbReference type="EMBL" id="KAF2535020.1"/>
    </source>
</evidence>
<reference evidence="1" key="1">
    <citation type="submission" date="2019-12" db="EMBL/GenBank/DDBJ databases">
        <title>Genome sequencing and annotation of Brassica cretica.</title>
        <authorList>
            <person name="Studholme D.J."/>
            <person name="Sarris P.F."/>
        </authorList>
    </citation>
    <scope>NUCLEOTIDE SEQUENCE</scope>
    <source>
        <strain evidence="1">PFS-001/15</strain>
        <tissue evidence="1">Leaf</tissue>
    </source>
</reference>
<organism evidence="1 2">
    <name type="scientific">Brassica cretica</name>
    <name type="common">Mustard</name>
    <dbReference type="NCBI Taxonomy" id="69181"/>
    <lineage>
        <taxon>Eukaryota</taxon>
        <taxon>Viridiplantae</taxon>
        <taxon>Streptophyta</taxon>
        <taxon>Embryophyta</taxon>
        <taxon>Tracheophyta</taxon>
        <taxon>Spermatophyta</taxon>
        <taxon>Magnoliopsida</taxon>
        <taxon>eudicotyledons</taxon>
        <taxon>Gunneridae</taxon>
        <taxon>Pentapetalae</taxon>
        <taxon>rosids</taxon>
        <taxon>malvids</taxon>
        <taxon>Brassicales</taxon>
        <taxon>Brassicaceae</taxon>
        <taxon>Brassiceae</taxon>
        <taxon>Brassica</taxon>
    </lineage>
</organism>
<gene>
    <name evidence="1" type="ORF">F2Q68_00021419</name>
</gene>
<dbReference type="EMBL" id="QGKW02002228">
    <property type="protein sequence ID" value="KAF2535020.1"/>
    <property type="molecule type" value="Genomic_DNA"/>
</dbReference>
<evidence type="ECO:0000313" key="2">
    <source>
        <dbReference type="Proteomes" id="UP000712281"/>
    </source>
</evidence>
<sequence>MTNQTSDIGDVFHSSCAVPMEISSRSSRMHADRSDVFGLEGFKVLAPYMNRLHPYAICASWRN</sequence>
<comment type="caution">
    <text evidence="1">The sequence shown here is derived from an EMBL/GenBank/DDBJ whole genome shotgun (WGS) entry which is preliminary data.</text>
</comment>